<sequence>MAVTYPKELKEYPQLEEKTYPFRLFFNQCRDAKAEQNILFLHWHEHFEIIVMQKGRAIFHVDSRPYEAGPGDVIIVPSGGLHVGYSLINGDIAFVSIVFHASLFKDRYQDSQHEQFVAPYLNNLYRFPVKPVEQNPVCSTYYPLLESLIQEVRDKSPAFQLVVKNQLHLFFTLLSRTFPPQRMSDRHHRERYSVNRERFKPLLEYLEQHLDEKITIESAARFVNLNPYHFCKTFKKLTGRTFIDYVNLYRVNEAERLLLETDLTITEIAGKVGCDNPNYFTKLYKQYKGLTPSVARKM</sequence>
<dbReference type="EMBL" id="LN831776">
    <property type="protein sequence ID" value="CQR55643.1"/>
    <property type="molecule type" value="Genomic_DNA"/>
</dbReference>
<dbReference type="GO" id="GO:0003700">
    <property type="term" value="F:DNA-binding transcription factor activity"/>
    <property type="evidence" value="ECO:0007669"/>
    <property type="project" value="InterPro"/>
</dbReference>
<dbReference type="InterPro" id="IPR037923">
    <property type="entry name" value="HTH-like"/>
</dbReference>
<dbReference type="InterPro" id="IPR009057">
    <property type="entry name" value="Homeodomain-like_sf"/>
</dbReference>
<dbReference type="Pfam" id="PF12833">
    <property type="entry name" value="HTH_18"/>
    <property type="match status" value="1"/>
</dbReference>
<evidence type="ECO:0000256" key="1">
    <source>
        <dbReference type="ARBA" id="ARBA00023015"/>
    </source>
</evidence>
<keyword evidence="2" id="KW-0238">DNA-binding</keyword>
<dbReference type="GO" id="GO:0043565">
    <property type="term" value="F:sequence-specific DNA binding"/>
    <property type="evidence" value="ECO:0007669"/>
    <property type="project" value="InterPro"/>
</dbReference>
<reference evidence="6" key="1">
    <citation type="submission" date="2015-03" db="EMBL/GenBank/DDBJ databases">
        <authorList>
            <person name="Wibberg D."/>
        </authorList>
    </citation>
    <scope>NUCLEOTIDE SEQUENCE [LARGE SCALE GENOMIC DNA]</scope>
</reference>
<dbReference type="Pfam" id="PF02311">
    <property type="entry name" value="AraC_binding"/>
    <property type="match status" value="1"/>
</dbReference>
<proteinExistence type="predicted"/>
<dbReference type="PROSITE" id="PS01124">
    <property type="entry name" value="HTH_ARAC_FAMILY_2"/>
    <property type="match status" value="1"/>
</dbReference>
<protein>
    <submittedName>
        <fullName evidence="5">Transcriptional regulator, AraC family</fullName>
    </submittedName>
</protein>
<dbReference type="SUPFAM" id="SSF46689">
    <property type="entry name" value="Homeodomain-like"/>
    <property type="match status" value="2"/>
</dbReference>
<evidence type="ECO:0000313" key="6">
    <source>
        <dbReference type="Proteomes" id="UP000033163"/>
    </source>
</evidence>
<dbReference type="Proteomes" id="UP000033163">
    <property type="component" value="Chromosome I"/>
</dbReference>
<dbReference type="InterPro" id="IPR014710">
    <property type="entry name" value="RmlC-like_jellyroll"/>
</dbReference>
<dbReference type="InterPro" id="IPR003313">
    <property type="entry name" value="AraC-bd"/>
</dbReference>
<accession>A0A0E3WHP4</accession>
<dbReference type="Gene3D" id="1.10.10.60">
    <property type="entry name" value="Homeodomain-like"/>
    <property type="match status" value="2"/>
</dbReference>
<evidence type="ECO:0000259" key="4">
    <source>
        <dbReference type="PROSITE" id="PS01124"/>
    </source>
</evidence>
<feature type="domain" description="HTH araC/xylS-type" evidence="4">
    <location>
        <begin position="200"/>
        <end position="298"/>
    </location>
</feature>
<organism evidence="5 6">
    <name type="scientific">Paenibacillus riograndensis SBR5</name>
    <dbReference type="NCBI Taxonomy" id="1073571"/>
    <lineage>
        <taxon>Bacteria</taxon>
        <taxon>Bacillati</taxon>
        <taxon>Bacillota</taxon>
        <taxon>Bacilli</taxon>
        <taxon>Bacillales</taxon>
        <taxon>Paenibacillaceae</taxon>
        <taxon>Paenibacillus</taxon>
        <taxon>Paenibacillus sonchi group</taxon>
    </lineage>
</organism>
<dbReference type="Gene3D" id="2.60.120.10">
    <property type="entry name" value="Jelly Rolls"/>
    <property type="match status" value="1"/>
</dbReference>
<dbReference type="SMART" id="SM00342">
    <property type="entry name" value="HTH_ARAC"/>
    <property type="match status" value="1"/>
</dbReference>
<name>A0A0E3WHP4_9BACL</name>
<keyword evidence="3" id="KW-0804">Transcription</keyword>
<dbReference type="PANTHER" id="PTHR43280">
    <property type="entry name" value="ARAC-FAMILY TRANSCRIPTIONAL REGULATOR"/>
    <property type="match status" value="1"/>
</dbReference>
<evidence type="ECO:0000256" key="2">
    <source>
        <dbReference type="ARBA" id="ARBA00023125"/>
    </source>
</evidence>
<gene>
    <name evidence="5" type="ORF">PRIO_3240</name>
</gene>
<dbReference type="KEGG" id="pri:PRIO_3240"/>
<dbReference type="HOGENOM" id="CLU_000445_88_3_9"/>
<dbReference type="PANTHER" id="PTHR43280:SF28">
    <property type="entry name" value="HTH-TYPE TRANSCRIPTIONAL ACTIVATOR RHAS"/>
    <property type="match status" value="1"/>
</dbReference>
<dbReference type="InterPro" id="IPR018060">
    <property type="entry name" value="HTH_AraC"/>
</dbReference>
<evidence type="ECO:0000313" key="5">
    <source>
        <dbReference type="EMBL" id="CQR55643.1"/>
    </source>
</evidence>
<dbReference type="SUPFAM" id="SSF51215">
    <property type="entry name" value="Regulatory protein AraC"/>
    <property type="match status" value="1"/>
</dbReference>
<dbReference type="PATRIC" id="fig|1073571.4.peg.3458"/>
<evidence type="ECO:0000256" key="3">
    <source>
        <dbReference type="ARBA" id="ARBA00023163"/>
    </source>
</evidence>
<keyword evidence="1" id="KW-0805">Transcription regulation</keyword>
<dbReference type="AlphaFoldDB" id="A0A0E3WHP4"/>
<dbReference type="STRING" id="483937.AMQ84_28520"/>